<evidence type="ECO:0000259" key="3">
    <source>
        <dbReference type="PROSITE" id="PS50853"/>
    </source>
</evidence>
<dbReference type="PROSITE" id="PS50853">
    <property type="entry name" value="FN3"/>
    <property type="match status" value="2"/>
</dbReference>
<gene>
    <name evidence="4" type="ORF">P5673_005482</name>
</gene>
<dbReference type="InterPro" id="IPR036383">
    <property type="entry name" value="TSP1_rpt_sf"/>
</dbReference>
<keyword evidence="1" id="KW-1015">Disulfide bond</keyword>
<dbReference type="InterPro" id="IPR003961">
    <property type="entry name" value="FN3_dom"/>
</dbReference>
<protein>
    <submittedName>
        <fullName evidence="4">Macrophage mannose receptor 1</fullName>
    </submittedName>
</protein>
<dbReference type="SMART" id="SM00060">
    <property type="entry name" value="FN3"/>
    <property type="match status" value="2"/>
</dbReference>
<keyword evidence="4" id="KW-0675">Receptor</keyword>
<dbReference type="SMART" id="SM00034">
    <property type="entry name" value="CLECT"/>
    <property type="match status" value="1"/>
</dbReference>
<dbReference type="PANTHER" id="PTHR22803">
    <property type="entry name" value="MANNOSE, PHOSPHOLIPASE, LECTIN RECEPTOR RELATED"/>
    <property type="match status" value="1"/>
</dbReference>
<dbReference type="InterPro" id="IPR036116">
    <property type="entry name" value="FN3_sf"/>
</dbReference>
<feature type="domain" description="Fibronectin type-III" evidence="3">
    <location>
        <begin position="266"/>
        <end position="360"/>
    </location>
</feature>
<dbReference type="CDD" id="cd00037">
    <property type="entry name" value="CLECT"/>
    <property type="match status" value="1"/>
</dbReference>
<proteinExistence type="predicted"/>
<comment type="caution">
    <text evidence="4">The sequence shown here is derived from an EMBL/GenBank/DDBJ whole genome shotgun (WGS) entry which is preliminary data.</text>
</comment>
<feature type="non-terminal residue" evidence="4">
    <location>
        <position position="490"/>
    </location>
</feature>
<dbReference type="InterPro" id="IPR050111">
    <property type="entry name" value="C-type_lectin/snaclec_domain"/>
</dbReference>
<dbReference type="InterPro" id="IPR016187">
    <property type="entry name" value="CTDL_fold"/>
</dbReference>
<dbReference type="SMART" id="SM00209">
    <property type="entry name" value="TSP1"/>
    <property type="match status" value="1"/>
</dbReference>
<dbReference type="PROSITE" id="PS50092">
    <property type="entry name" value="TSP1"/>
    <property type="match status" value="1"/>
</dbReference>
<dbReference type="InterPro" id="IPR018378">
    <property type="entry name" value="C-type_lectin_CS"/>
</dbReference>
<dbReference type="Gene3D" id="2.60.40.10">
    <property type="entry name" value="Immunoglobulins"/>
    <property type="match status" value="2"/>
</dbReference>
<dbReference type="Pfam" id="PF00041">
    <property type="entry name" value="fn3"/>
    <property type="match status" value="2"/>
</dbReference>
<dbReference type="CDD" id="cd00063">
    <property type="entry name" value="FN3"/>
    <property type="match status" value="2"/>
</dbReference>
<dbReference type="EMBL" id="JARQWQ010000009">
    <property type="protein sequence ID" value="KAK2569651.1"/>
    <property type="molecule type" value="Genomic_DNA"/>
</dbReference>
<sequence length="490" mass="54376">GLLALLLKLLDCSASYIGAYIPEDCNNTRLMLITNETINSFNIPFKTSLRKDNSSLSNELLLQGNETTWCFNNSASYLEINFTEQYEICAVETKGILGLNNDTLLLSSYVLEAFVFEGNTPEDPFTKRKNYVINANLTASVIRIWPLLSNGSCTQFKLYVASNGAARAQIQTYILEVRNRSSTSLFIRWAPPVNVSVDGYKIKLIYSDNGEQLFDVDGPFTDLIASRLYRHSKYCVTVSVIIGETVGSESDPPLCAFTAIDVPSDAPENLTFSQVTNSSLVLGWDHKRSYFNSTAVVGFALKVKHSNVLIKNLTVPALPEEKHISGLNKSTRYCMTVTAILEQGGTGLESETGQLNMWSSWGVCSASCGGGQQQRTRAHGNEGIAENRSCNTQSCFETCLKSGADLASISSLAENDFIKSLSKESLWIGLNSLENELVYNWSDGTPSTFSFWFPREPNYLSQKCVKFYIGDGKWLDEYCSGRNFYVCKMK</sequence>
<reference evidence="4" key="2">
    <citation type="journal article" date="2023" name="Science">
        <title>Genomic signatures of disease resistance in endangered staghorn corals.</title>
        <authorList>
            <person name="Vollmer S.V."/>
            <person name="Selwyn J.D."/>
            <person name="Despard B.A."/>
            <person name="Roesel C.L."/>
        </authorList>
    </citation>
    <scope>NUCLEOTIDE SEQUENCE</scope>
    <source>
        <strain evidence="4">K2</strain>
    </source>
</reference>
<dbReference type="Pfam" id="PF00059">
    <property type="entry name" value="Lectin_C"/>
    <property type="match status" value="1"/>
</dbReference>
<dbReference type="PROSITE" id="PS50041">
    <property type="entry name" value="C_TYPE_LECTIN_2"/>
    <property type="match status" value="1"/>
</dbReference>
<feature type="domain" description="Fibronectin type-III" evidence="3">
    <location>
        <begin position="171"/>
        <end position="261"/>
    </location>
</feature>
<keyword evidence="5" id="KW-1185">Reference proteome</keyword>
<dbReference type="Gene3D" id="3.10.100.10">
    <property type="entry name" value="Mannose-Binding Protein A, subunit A"/>
    <property type="match status" value="1"/>
</dbReference>
<reference evidence="4" key="1">
    <citation type="journal article" date="2023" name="G3 (Bethesda)">
        <title>Whole genome assembly and annotation of the endangered Caribbean coral Acropora cervicornis.</title>
        <authorList>
            <person name="Selwyn J.D."/>
            <person name="Vollmer S.V."/>
        </authorList>
    </citation>
    <scope>NUCLEOTIDE SEQUENCE</scope>
    <source>
        <strain evidence="4">K2</strain>
    </source>
</reference>
<dbReference type="Proteomes" id="UP001249851">
    <property type="component" value="Unassembled WGS sequence"/>
</dbReference>
<organism evidence="4 5">
    <name type="scientific">Acropora cervicornis</name>
    <name type="common">Staghorn coral</name>
    <dbReference type="NCBI Taxonomy" id="6130"/>
    <lineage>
        <taxon>Eukaryota</taxon>
        <taxon>Metazoa</taxon>
        <taxon>Cnidaria</taxon>
        <taxon>Anthozoa</taxon>
        <taxon>Hexacorallia</taxon>
        <taxon>Scleractinia</taxon>
        <taxon>Astrocoeniina</taxon>
        <taxon>Acroporidae</taxon>
        <taxon>Acropora</taxon>
    </lineage>
</organism>
<dbReference type="AlphaFoldDB" id="A0AAD9QY87"/>
<dbReference type="SUPFAM" id="SSF56436">
    <property type="entry name" value="C-type lectin-like"/>
    <property type="match status" value="1"/>
</dbReference>
<evidence type="ECO:0000256" key="1">
    <source>
        <dbReference type="ARBA" id="ARBA00023157"/>
    </source>
</evidence>
<evidence type="ECO:0000313" key="4">
    <source>
        <dbReference type="EMBL" id="KAK2569651.1"/>
    </source>
</evidence>
<dbReference type="InterPro" id="IPR013783">
    <property type="entry name" value="Ig-like_fold"/>
</dbReference>
<name>A0AAD9QY87_ACRCE</name>
<dbReference type="InterPro" id="IPR000884">
    <property type="entry name" value="TSP1_rpt"/>
</dbReference>
<dbReference type="SUPFAM" id="SSF82895">
    <property type="entry name" value="TSP-1 type 1 repeat"/>
    <property type="match status" value="1"/>
</dbReference>
<feature type="domain" description="C-type lectin" evidence="2">
    <location>
        <begin position="399"/>
        <end position="488"/>
    </location>
</feature>
<dbReference type="SUPFAM" id="SSF49265">
    <property type="entry name" value="Fibronectin type III"/>
    <property type="match status" value="1"/>
</dbReference>
<evidence type="ECO:0000313" key="5">
    <source>
        <dbReference type="Proteomes" id="UP001249851"/>
    </source>
</evidence>
<dbReference type="PROSITE" id="PS00615">
    <property type="entry name" value="C_TYPE_LECTIN_1"/>
    <property type="match status" value="1"/>
</dbReference>
<evidence type="ECO:0000259" key="2">
    <source>
        <dbReference type="PROSITE" id="PS50041"/>
    </source>
</evidence>
<feature type="non-terminal residue" evidence="4">
    <location>
        <position position="1"/>
    </location>
</feature>
<accession>A0AAD9QY87</accession>
<dbReference type="InterPro" id="IPR001304">
    <property type="entry name" value="C-type_lectin-like"/>
</dbReference>
<dbReference type="InterPro" id="IPR016186">
    <property type="entry name" value="C-type_lectin-like/link_sf"/>
</dbReference>